<name>A0A2W2AMW0_9BACT</name>
<evidence type="ECO:0000256" key="4">
    <source>
        <dbReference type="ARBA" id="ARBA00023136"/>
    </source>
</evidence>
<dbReference type="PANTHER" id="PTHR12815:SF47">
    <property type="entry name" value="TRANSLOCATION AND ASSEMBLY MODULE SUBUNIT TAMA"/>
    <property type="match status" value="1"/>
</dbReference>
<evidence type="ECO:0000256" key="1">
    <source>
        <dbReference type="ARBA" id="ARBA00004370"/>
    </source>
</evidence>
<evidence type="ECO:0000313" key="10">
    <source>
        <dbReference type="Proteomes" id="UP000248745"/>
    </source>
</evidence>
<feature type="domain" description="POTRA" evidence="8">
    <location>
        <begin position="111"/>
        <end position="159"/>
    </location>
</feature>
<dbReference type="Pfam" id="PF01103">
    <property type="entry name" value="Omp85"/>
    <property type="match status" value="1"/>
</dbReference>
<evidence type="ECO:0000256" key="3">
    <source>
        <dbReference type="ARBA" id="ARBA00022729"/>
    </source>
</evidence>
<keyword evidence="2" id="KW-0812">Transmembrane</keyword>
<keyword evidence="5" id="KW-0998">Cell outer membrane</keyword>
<dbReference type="InterPro" id="IPR000184">
    <property type="entry name" value="Bac_surfAg_D15"/>
</dbReference>
<dbReference type="EMBL" id="QKTW01000002">
    <property type="protein sequence ID" value="PZF74882.1"/>
    <property type="molecule type" value="Genomic_DNA"/>
</dbReference>
<dbReference type="OrthoDB" id="9814535at2"/>
<evidence type="ECO:0000256" key="2">
    <source>
        <dbReference type="ARBA" id="ARBA00022692"/>
    </source>
</evidence>
<keyword evidence="10" id="KW-1185">Reference proteome</keyword>
<proteinExistence type="predicted"/>
<keyword evidence="3 6" id="KW-0732">Signal</keyword>
<comment type="caution">
    <text evidence="9">The sequence shown here is derived from an EMBL/GenBank/DDBJ whole genome shotgun (WGS) entry which is preliminary data.</text>
</comment>
<dbReference type="Proteomes" id="UP000248745">
    <property type="component" value="Unassembled WGS sequence"/>
</dbReference>
<dbReference type="GO" id="GO:0019867">
    <property type="term" value="C:outer membrane"/>
    <property type="evidence" value="ECO:0007669"/>
    <property type="project" value="InterPro"/>
</dbReference>
<dbReference type="PANTHER" id="PTHR12815">
    <property type="entry name" value="SORTING AND ASSEMBLY MACHINERY SAMM50 PROTEIN FAMILY MEMBER"/>
    <property type="match status" value="1"/>
</dbReference>
<dbReference type="InterPro" id="IPR010827">
    <property type="entry name" value="BamA/TamA_POTRA"/>
</dbReference>
<dbReference type="InterPro" id="IPR039910">
    <property type="entry name" value="D15-like"/>
</dbReference>
<accession>A0A2W2AMW0</accession>
<feature type="chain" id="PRO_5015986511" evidence="6">
    <location>
        <begin position="27"/>
        <end position="808"/>
    </location>
</feature>
<reference evidence="9 10" key="1">
    <citation type="submission" date="2018-06" db="EMBL/GenBank/DDBJ databases">
        <title>Mucibacter soli gen. nov., sp. nov., a new member of the family Chitinophagaceae producing mucin.</title>
        <authorList>
            <person name="Kim M.-K."/>
            <person name="Park S."/>
            <person name="Kim T.-S."/>
            <person name="Joung Y."/>
            <person name="Han J.-H."/>
            <person name="Kim S.B."/>
        </authorList>
    </citation>
    <scope>NUCLEOTIDE SEQUENCE [LARGE SCALE GENOMIC DNA]</scope>
    <source>
        <strain evidence="9 10">R1-15</strain>
    </source>
</reference>
<evidence type="ECO:0000256" key="6">
    <source>
        <dbReference type="SAM" id="SignalP"/>
    </source>
</evidence>
<dbReference type="Pfam" id="PF07244">
    <property type="entry name" value="POTRA"/>
    <property type="match status" value="1"/>
</dbReference>
<feature type="signal peptide" evidence="6">
    <location>
        <begin position="1"/>
        <end position="26"/>
    </location>
</feature>
<feature type="domain" description="Bacterial surface antigen (D15)" evidence="7">
    <location>
        <begin position="605"/>
        <end position="773"/>
    </location>
</feature>
<keyword evidence="4" id="KW-0472">Membrane</keyword>
<sequence length="808" mass="92640">MNCSRTSRIFFRQTLYLLLMAVLFSACDSTKHIGEGQYLLRKNTLKVKSDVPVTKRGEFNDQLNSLVVQKPNSYSFGVFPFKLWLYNSRYDKYQRDTANYQIKSKTVEKPVVYDSVLQRRTEQNLKSFLFNQGFFYAKVRDTVVKKNKKAYVTYNIETGTNYLINAIKYDVDDSVIRRDIEKMGDETYLKKGTDFSMGLLDEEMSRITNNLQDLGYYKFSQSNISFVLDTMNKNYFRNAENPFETAINFLALQKQQKRPTLDVKIVVRADDDSSAYFKYVISNVMVYPDNLSSDDFRDSTLEESEYNGIKFRYHRHYVHDEVVARHIYLNKGEVYSQSNYSQTITKLNELGVFQTVRIYRRDDTAVHDQHALRVVIVMTPSKKHDFTTNFEVSNGSTYSLGGALIVSFRDHNLAHGANLLSTSINGGIESAYYPSRGDNIFEHFYLLSKNVGFNTSLDMPKFLVPFRPTRNDNANLPRTIFGAGFNLLDRVDYFTLTNTAASLSYAWRETPTKTWNISPAFINIQRLPRVADSFQKRMDENDFLRNSYKENFIEGENVSFTFTNPNTRAAKFGYSYVNLGLEEAGTVLSAVHGLGQALNNLYSINQYAQYVKFDFDLRRFINVRKSVAAVRFYGGIGLPYDKSSTLPYIKQYFVGGAYSIRGWRVRSLGPGATPPDSTTNYIDRTGDIKLEMNAEYRFPIVQLFSGAMKLNGAFFADAGNIWLAQKSSEYPNGNLEWKTFGHDIAMSTGAGARVDIGGFFVIRFDLAFPLKKPYVAENGGWVIKQISPYDSDWRDQNLILNIAIGYPF</sequence>
<protein>
    <submittedName>
        <fullName evidence="9">Uncharacterized protein</fullName>
    </submittedName>
</protein>
<dbReference type="Gene3D" id="3.10.20.310">
    <property type="entry name" value="membrane protein fhac"/>
    <property type="match status" value="1"/>
</dbReference>
<comment type="subcellular location">
    <subcellularLocation>
        <location evidence="1">Membrane</location>
    </subcellularLocation>
</comment>
<organism evidence="9 10">
    <name type="scientific">Taibaiella soli</name>
    <dbReference type="NCBI Taxonomy" id="1649169"/>
    <lineage>
        <taxon>Bacteria</taxon>
        <taxon>Pseudomonadati</taxon>
        <taxon>Bacteroidota</taxon>
        <taxon>Chitinophagia</taxon>
        <taxon>Chitinophagales</taxon>
        <taxon>Chitinophagaceae</taxon>
        <taxon>Taibaiella</taxon>
    </lineage>
</organism>
<evidence type="ECO:0000259" key="8">
    <source>
        <dbReference type="Pfam" id="PF07244"/>
    </source>
</evidence>
<dbReference type="AlphaFoldDB" id="A0A2W2AMW0"/>
<dbReference type="PROSITE" id="PS51257">
    <property type="entry name" value="PROKAR_LIPOPROTEIN"/>
    <property type="match status" value="1"/>
</dbReference>
<evidence type="ECO:0000313" key="9">
    <source>
        <dbReference type="EMBL" id="PZF74882.1"/>
    </source>
</evidence>
<gene>
    <name evidence="9" type="ORF">DN068_01410</name>
</gene>
<dbReference type="Gene3D" id="2.40.160.50">
    <property type="entry name" value="membrane protein fhac: a member of the omp85/tpsb transporter family"/>
    <property type="match status" value="1"/>
</dbReference>
<evidence type="ECO:0000256" key="5">
    <source>
        <dbReference type="ARBA" id="ARBA00023237"/>
    </source>
</evidence>
<evidence type="ECO:0000259" key="7">
    <source>
        <dbReference type="Pfam" id="PF01103"/>
    </source>
</evidence>